<evidence type="ECO:0000313" key="3">
    <source>
        <dbReference type="Proteomes" id="UP000466442"/>
    </source>
</evidence>
<dbReference type="AlphaFoldDB" id="A0A8S9XN17"/>
<name>A0A8S9XN17_APOLU</name>
<dbReference type="OrthoDB" id="6617753at2759"/>
<sequence length="402" mass="45238">PLSGNSNPGPSRTLAQNRLKKKTPAQNWLEGVRRQARGGAFASNEREDSVCSDESETGDLAAIATPRGESEQAPAALKAWNSGMSLHFDGLLKLRMANKKKASKTPLRKKIGLKRKSYSDEKLEEALKAIKSNTISKKAASKKFGKSILKKVERSMRSGAGAEEEYVPNLWYFEELEFLRDQETQVPGISTMDVDPDEPVEEQEGNDELSGMSPHYSGPAQKRKKSNVQHMMEERNDLLREAVRKLGNREEVTTKDEAKHRYYEITSVDRDVLSAMHSFEEKDEVLLAEIDESDKYHVKFFTLKSMVDNLNQRVTMVLLFLKRVFPLEVEMAMDPLEDSEQEELEALDTLEDFEEVLPDPAEDMLLDPAVEVSDPGSELAAQTTPLVTRVGRAVKVPKRLDL</sequence>
<accession>A0A8S9XN17</accession>
<comment type="caution">
    <text evidence="2">The sequence shown here is derived from an EMBL/GenBank/DDBJ whole genome shotgun (WGS) entry which is preliminary data.</text>
</comment>
<evidence type="ECO:0000256" key="1">
    <source>
        <dbReference type="SAM" id="MobiDB-lite"/>
    </source>
</evidence>
<dbReference type="EMBL" id="WIXP02000006">
    <property type="protein sequence ID" value="KAF6209638.1"/>
    <property type="molecule type" value="Genomic_DNA"/>
</dbReference>
<proteinExistence type="predicted"/>
<gene>
    <name evidence="2" type="ORF">GE061_015386</name>
</gene>
<evidence type="ECO:0000313" key="2">
    <source>
        <dbReference type="EMBL" id="KAF6209638.1"/>
    </source>
</evidence>
<organism evidence="2 3">
    <name type="scientific">Apolygus lucorum</name>
    <name type="common">Small green plant bug</name>
    <name type="synonym">Lygocoris lucorum</name>
    <dbReference type="NCBI Taxonomy" id="248454"/>
    <lineage>
        <taxon>Eukaryota</taxon>
        <taxon>Metazoa</taxon>
        <taxon>Ecdysozoa</taxon>
        <taxon>Arthropoda</taxon>
        <taxon>Hexapoda</taxon>
        <taxon>Insecta</taxon>
        <taxon>Pterygota</taxon>
        <taxon>Neoptera</taxon>
        <taxon>Paraneoptera</taxon>
        <taxon>Hemiptera</taxon>
        <taxon>Heteroptera</taxon>
        <taxon>Panheteroptera</taxon>
        <taxon>Cimicomorpha</taxon>
        <taxon>Miridae</taxon>
        <taxon>Mirini</taxon>
        <taxon>Apolygus</taxon>
    </lineage>
</organism>
<feature type="non-terminal residue" evidence="2">
    <location>
        <position position="402"/>
    </location>
</feature>
<protein>
    <submittedName>
        <fullName evidence="2">Uncharacterized protein</fullName>
    </submittedName>
</protein>
<reference evidence="2" key="1">
    <citation type="journal article" date="2021" name="Mol. Ecol. Resour.">
        <title>Apolygus lucorum genome provides insights into omnivorousness and mesophyll feeding.</title>
        <authorList>
            <person name="Liu Y."/>
            <person name="Liu H."/>
            <person name="Wang H."/>
            <person name="Huang T."/>
            <person name="Liu B."/>
            <person name="Yang B."/>
            <person name="Yin L."/>
            <person name="Li B."/>
            <person name="Zhang Y."/>
            <person name="Zhang S."/>
            <person name="Jiang F."/>
            <person name="Zhang X."/>
            <person name="Ren Y."/>
            <person name="Wang B."/>
            <person name="Wang S."/>
            <person name="Lu Y."/>
            <person name="Wu K."/>
            <person name="Fan W."/>
            <person name="Wang G."/>
        </authorList>
    </citation>
    <scope>NUCLEOTIDE SEQUENCE</scope>
    <source>
        <strain evidence="2">12Hb</strain>
    </source>
</reference>
<feature type="region of interest" description="Disordered" evidence="1">
    <location>
        <begin position="190"/>
        <end position="226"/>
    </location>
</feature>
<dbReference type="Proteomes" id="UP000466442">
    <property type="component" value="Unassembled WGS sequence"/>
</dbReference>
<keyword evidence="3" id="KW-1185">Reference proteome</keyword>
<feature type="region of interest" description="Disordered" evidence="1">
    <location>
        <begin position="1"/>
        <end position="57"/>
    </location>
</feature>
<feature type="compositionally biased region" description="Polar residues" evidence="1">
    <location>
        <begin position="1"/>
        <end position="16"/>
    </location>
</feature>
<feature type="compositionally biased region" description="Acidic residues" evidence="1">
    <location>
        <begin position="194"/>
        <end position="207"/>
    </location>
</feature>